<evidence type="ECO:0000313" key="1">
    <source>
        <dbReference type="EMBL" id="MBS2961430.1"/>
    </source>
</evidence>
<dbReference type="AlphaFoldDB" id="A0A8J7WI95"/>
<proteinExistence type="predicted"/>
<dbReference type="GO" id="GO:0004519">
    <property type="term" value="F:endonuclease activity"/>
    <property type="evidence" value="ECO:0007669"/>
    <property type="project" value="UniProtKB-KW"/>
</dbReference>
<keyword evidence="1" id="KW-0255">Endonuclease</keyword>
<dbReference type="EMBL" id="JAGSXH010000001">
    <property type="protein sequence ID" value="MBS2961430.1"/>
    <property type="molecule type" value="Genomic_DNA"/>
</dbReference>
<protein>
    <submittedName>
        <fullName evidence="1">Endonuclease</fullName>
    </submittedName>
</protein>
<keyword evidence="1" id="KW-0540">Nuclease</keyword>
<evidence type="ECO:0000313" key="2">
    <source>
        <dbReference type="Proteomes" id="UP000677913"/>
    </source>
</evidence>
<keyword evidence="2" id="KW-1185">Reference proteome</keyword>
<dbReference type="Proteomes" id="UP000677913">
    <property type="component" value="Unassembled WGS sequence"/>
</dbReference>
<gene>
    <name evidence="1" type="ORF">KGA66_00130</name>
</gene>
<dbReference type="InterPro" id="IPR011257">
    <property type="entry name" value="DNA_glycosylase"/>
</dbReference>
<dbReference type="GO" id="GO:0006281">
    <property type="term" value="P:DNA repair"/>
    <property type="evidence" value="ECO:0007669"/>
    <property type="project" value="InterPro"/>
</dbReference>
<sequence length="205" mass="22579">MPESEDQRRKAGELLREHGRTFCDEAGVRLHDSPAPLYQLLVVCVLSAIRIRAQTAVDAARELFAAGYRSPKAMLDATWQERVDALGRANYRRYDESTATALGEGAQLVLDRWHGDLRKLRAEAGHDARRIRGLLREVPRIGPVGAEIFCREAQGLWPELRPTFDKRALQGAGAVGLPADPARLAALVAESDLPRLAAALVRVTL</sequence>
<dbReference type="RefSeq" id="WP_211463119.1">
    <property type="nucleotide sequence ID" value="NZ_JAGSXH010000001.1"/>
</dbReference>
<dbReference type="SUPFAM" id="SSF48150">
    <property type="entry name" value="DNA-glycosylase"/>
    <property type="match status" value="1"/>
</dbReference>
<accession>A0A8J7WI95</accession>
<organism evidence="1 2">
    <name type="scientific">Actinocrinis puniceicyclus</name>
    <dbReference type="NCBI Taxonomy" id="977794"/>
    <lineage>
        <taxon>Bacteria</taxon>
        <taxon>Bacillati</taxon>
        <taxon>Actinomycetota</taxon>
        <taxon>Actinomycetes</taxon>
        <taxon>Catenulisporales</taxon>
        <taxon>Actinospicaceae</taxon>
        <taxon>Actinocrinis</taxon>
    </lineage>
</organism>
<keyword evidence="1" id="KW-0378">Hydrolase</keyword>
<comment type="caution">
    <text evidence="1">The sequence shown here is derived from an EMBL/GenBank/DDBJ whole genome shotgun (WGS) entry which is preliminary data.</text>
</comment>
<reference evidence="1" key="1">
    <citation type="submission" date="2021-04" db="EMBL/GenBank/DDBJ databases">
        <title>Genome based classification of Actinospica acidithermotolerans sp. nov., an actinobacterium isolated from an Indonesian hot spring.</title>
        <authorList>
            <person name="Kusuma A.B."/>
            <person name="Putra K.E."/>
            <person name="Nafisah S."/>
            <person name="Loh J."/>
            <person name="Nouioui I."/>
            <person name="Goodfellow M."/>
        </authorList>
    </citation>
    <scope>NUCLEOTIDE SEQUENCE</scope>
    <source>
        <strain evidence="1">DSM 45618</strain>
    </source>
</reference>
<name>A0A8J7WI95_9ACTN</name>